<accession>A0ABZ3CKY2</accession>
<dbReference type="Proteomes" id="UP001455384">
    <property type="component" value="Chromosome"/>
</dbReference>
<dbReference type="EMBL" id="CP138333">
    <property type="protein sequence ID" value="WZX30468.1"/>
    <property type="molecule type" value="Genomic_DNA"/>
</dbReference>
<evidence type="ECO:0000313" key="2">
    <source>
        <dbReference type="Proteomes" id="UP001455384"/>
    </source>
</evidence>
<organism evidence="1 2">
    <name type="scientific">Salinicoccus bachuensis</name>
    <dbReference type="NCBI Taxonomy" id="3136731"/>
    <lineage>
        <taxon>Bacteria</taxon>
        <taxon>Bacillati</taxon>
        <taxon>Bacillota</taxon>
        <taxon>Bacilli</taxon>
        <taxon>Bacillales</taxon>
        <taxon>Staphylococcaceae</taxon>
        <taxon>Salinicoccus</taxon>
    </lineage>
</organism>
<name>A0ABZ3CKY2_9STAP</name>
<gene>
    <name evidence="1" type="ORF">RQP18_04560</name>
</gene>
<reference evidence="2" key="1">
    <citation type="submission" date="2023-10" db="EMBL/GenBank/DDBJ databases">
        <title>Genome analysis and identification of Salinococcus sp. Bachu38 nov., a PGPR from the rhizosphere of Tamarix.</title>
        <authorList>
            <person name="Liang Z."/>
            <person name="Zhang X."/>
            <person name="Jia J."/>
            <person name="Chen X."/>
            <person name="Wang Y."/>
            <person name="Wang Q."/>
            <person name="Wang R."/>
        </authorList>
    </citation>
    <scope>NUCLEOTIDE SEQUENCE [LARGE SCALE GENOMIC DNA]</scope>
    <source>
        <strain evidence="2">Bachu38</strain>
    </source>
</reference>
<protein>
    <recommendedName>
        <fullName evidence="3">NERD domain-containing protein</fullName>
    </recommendedName>
</protein>
<dbReference type="RefSeq" id="WP_342388988.1">
    <property type="nucleotide sequence ID" value="NZ_CP138333.2"/>
</dbReference>
<sequence length="185" mass="22287">MREKPDRLKVYEFLYNRLPFSDDETNEYEAMQRTEKLEAQFEHHLMKIKTTNMRIHWHAEVLVDRKAEIVNVLIVTDYCYYLFILHDLEGEHYINPFNILCSSNHEAVLDLNRSRQIFEMFRDQLIDAGTYQRPIILKYVMMNDGFQLKGKRSDLFLEERNLPYYLKAIEHSAVIRKKNHRPAST</sequence>
<keyword evidence="2" id="KW-1185">Reference proteome</keyword>
<evidence type="ECO:0000313" key="1">
    <source>
        <dbReference type="EMBL" id="WZX30468.1"/>
    </source>
</evidence>
<evidence type="ECO:0008006" key="3">
    <source>
        <dbReference type="Google" id="ProtNLM"/>
    </source>
</evidence>
<proteinExistence type="predicted"/>